<keyword evidence="1 3" id="KW-0597">Phosphoprotein</keyword>
<dbReference type="PANTHER" id="PTHR43214:SF43">
    <property type="entry name" value="TWO-COMPONENT RESPONSE REGULATOR"/>
    <property type="match status" value="1"/>
</dbReference>
<evidence type="ECO:0000313" key="6">
    <source>
        <dbReference type="EMBL" id="AYL98699.1"/>
    </source>
</evidence>
<dbReference type="SMART" id="SM00421">
    <property type="entry name" value="HTH_LUXR"/>
    <property type="match status" value="1"/>
</dbReference>
<reference evidence="6 7" key="1">
    <citation type="submission" date="2018-10" db="EMBL/GenBank/DDBJ databases">
        <title>Genome sequencing of Mucilaginibacter sp. HYN0043.</title>
        <authorList>
            <person name="Kim M."/>
            <person name="Yi H."/>
        </authorList>
    </citation>
    <scope>NUCLEOTIDE SEQUENCE [LARGE SCALE GENOMIC DNA]</scope>
    <source>
        <strain evidence="6 7">HYN0043</strain>
    </source>
</reference>
<dbReference type="PROSITE" id="PS00622">
    <property type="entry name" value="HTH_LUXR_1"/>
    <property type="match status" value="1"/>
</dbReference>
<evidence type="ECO:0000259" key="4">
    <source>
        <dbReference type="PROSITE" id="PS50043"/>
    </source>
</evidence>
<keyword evidence="7" id="KW-1185">Reference proteome</keyword>
<dbReference type="GO" id="GO:0003677">
    <property type="term" value="F:DNA binding"/>
    <property type="evidence" value="ECO:0007669"/>
    <property type="project" value="UniProtKB-KW"/>
</dbReference>
<feature type="domain" description="HTH luxR-type" evidence="4">
    <location>
        <begin position="145"/>
        <end position="210"/>
    </location>
</feature>
<feature type="modified residue" description="4-aspartylphosphate" evidence="3">
    <location>
        <position position="60"/>
    </location>
</feature>
<organism evidence="6 7">
    <name type="scientific">Mucilaginibacter celer</name>
    <dbReference type="NCBI Taxonomy" id="2305508"/>
    <lineage>
        <taxon>Bacteria</taxon>
        <taxon>Pseudomonadati</taxon>
        <taxon>Bacteroidota</taxon>
        <taxon>Sphingobacteriia</taxon>
        <taxon>Sphingobacteriales</taxon>
        <taxon>Sphingobacteriaceae</taxon>
        <taxon>Mucilaginibacter</taxon>
    </lineage>
</organism>
<dbReference type="PROSITE" id="PS50043">
    <property type="entry name" value="HTH_LUXR_2"/>
    <property type="match status" value="1"/>
</dbReference>
<dbReference type="InterPro" id="IPR001789">
    <property type="entry name" value="Sig_transdc_resp-reg_receiver"/>
</dbReference>
<name>A0A494VWD0_9SPHI</name>
<dbReference type="EMBL" id="CP032869">
    <property type="protein sequence ID" value="AYL98699.1"/>
    <property type="molecule type" value="Genomic_DNA"/>
</dbReference>
<dbReference type="Pfam" id="PF00196">
    <property type="entry name" value="GerE"/>
    <property type="match status" value="1"/>
</dbReference>
<dbReference type="Pfam" id="PF00072">
    <property type="entry name" value="Response_reg"/>
    <property type="match status" value="1"/>
</dbReference>
<dbReference type="RefSeq" id="WP_119406971.1">
    <property type="nucleotide sequence ID" value="NZ_CP032869.1"/>
</dbReference>
<dbReference type="GO" id="GO:0000160">
    <property type="term" value="P:phosphorelay signal transduction system"/>
    <property type="evidence" value="ECO:0007669"/>
    <property type="project" value="InterPro"/>
</dbReference>
<feature type="domain" description="Response regulatory" evidence="5">
    <location>
        <begin position="9"/>
        <end position="124"/>
    </location>
</feature>
<evidence type="ECO:0000256" key="3">
    <source>
        <dbReference type="PROSITE-ProRule" id="PRU00169"/>
    </source>
</evidence>
<dbReference type="GO" id="GO:0006355">
    <property type="term" value="P:regulation of DNA-templated transcription"/>
    <property type="evidence" value="ECO:0007669"/>
    <property type="project" value="InterPro"/>
</dbReference>
<proteinExistence type="predicted"/>
<keyword evidence="2" id="KW-0238">DNA-binding</keyword>
<dbReference type="CDD" id="cd17535">
    <property type="entry name" value="REC_NarL-like"/>
    <property type="match status" value="1"/>
</dbReference>
<dbReference type="PROSITE" id="PS50110">
    <property type="entry name" value="RESPONSE_REGULATORY"/>
    <property type="match status" value="1"/>
</dbReference>
<gene>
    <name evidence="6" type="ORF">HYN43_027005</name>
</gene>
<dbReference type="Proteomes" id="UP000270046">
    <property type="component" value="Chromosome"/>
</dbReference>
<dbReference type="SMART" id="SM00448">
    <property type="entry name" value="REC"/>
    <property type="match status" value="1"/>
</dbReference>
<dbReference type="InterPro" id="IPR039420">
    <property type="entry name" value="WalR-like"/>
</dbReference>
<dbReference type="InterPro" id="IPR000792">
    <property type="entry name" value="Tscrpt_reg_LuxR_C"/>
</dbReference>
<dbReference type="SUPFAM" id="SSF46894">
    <property type="entry name" value="C-terminal effector domain of the bipartite response regulators"/>
    <property type="match status" value="1"/>
</dbReference>
<evidence type="ECO:0000259" key="5">
    <source>
        <dbReference type="PROSITE" id="PS50110"/>
    </source>
</evidence>
<evidence type="ECO:0000256" key="1">
    <source>
        <dbReference type="ARBA" id="ARBA00022553"/>
    </source>
</evidence>
<dbReference type="InterPro" id="IPR016032">
    <property type="entry name" value="Sig_transdc_resp-reg_C-effctor"/>
</dbReference>
<dbReference type="OrthoDB" id="9797341at2"/>
<dbReference type="KEGG" id="muh:HYN43_027005"/>
<dbReference type="AlphaFoldDB" id="A0A494VWD0"/>
<evidence type="ECO:0000256" key="2">
    <source>
        <dbReference type="ARBA" id="ARBA00023125"/>
    </source>
</evidence>
<protein>
    <submittedName>
        <fullName evidence="6">Response regulator</fullName>
    </submittedName>
</protein>
<dbReference type="CDD" id="cd06170">
    <property type="entry name" value="LuxR_C_like"/>
    <property type="match status" value="1"/>
</dbReference>
<evidence type="ECO:0000313" key="7">
    <source>
        <dbReference type="Proteomes" id="UP000270046"/>
    </source>
</evidence>
<dbReference type="PRINTS" id="PR00038">
    <property type="entry name" value="HTHLUXR"/>
</dbReference>
<accession>A0A494VWD0</accession>
<dbReference type="InterPro" id="IPR058245">
    <property type="entry name" value="NreC/VraR/RcsB-like_REC"/>
</dbReference>
<dbReference type="PANTHER" id="PTHR43214">
    <property type="entry name" value="TWO-COMPONENT RESPONSE REGULATOR"/>
    <property type="match status" value="1"/>
</dbReference>
<dbReference type="InterPro" id="IPR011006">
    <property type="entry name" value="CheY-like_superfamily"/>
</dbReference>
<dbReference type="SUPFAM" id="SSF52172">
    <property type="entry name" value="CheY-like"/>
    <property type="match status" value="1"/>
</dbReference>
<sequence length="213" mass="24439">MILPDTLINIVIAEDHPTFSFGVEQSLARVPNMRIMDKVLNGKQLLQLLNIKKPDLILMDVLMPHMNGIEAAIRIRKDFPAIKIIFISMYEESSVIKQCMQYGHGYIPKASTTDELISVINTVIAGNTYFHNSKPLLFKQPYNDDLIKKYKLTKREIELIQLLKDGLTTKEIANKLFLSTLTIETHRKNIFRKLEVKNITELIVFALNNQIVS</sequence>
<dbReference type="Gene3D" id="3.40.50.2300">
    <property type="match status" value="1"/>
</dbReference>